<evidence type="ECO:0000313" key="1">
    <source>
        <dbReference type="EMBL" id="KAJ8110223.1"/>
    </source>
</evidence>
<organism evidence="1 2">
    <name type="scientific">Boeremia exigua</name>
    <dbReference type="NCBI Taxonomy" id="749465"/>
    <lineage>
        <taxon>Eukaryota</taxon>
        <taxon>Fungi</taxon>
        <taxon>Dikarya</taxon>
        <taxon>Ascomycota</taxon>
        <taxon>Pezizomycotina</taxon>
        <taxon>Dothideomycetes</taxon>
        <taxon>Pleosporomycetidae</taxon>
        <taxon>Pleosporales</taxon>
        <taxon>Pleosporineae</taxon>
        <taxon>Didymellaceae</taxon>
        <taxon>Boeremia</taxon>
    </lineage>
</organism>
<dbReference type="EMBL" id="JAPHNI010000522">
    <property type="protein sequence ID" value="KAJ8110223.1"/>
    <property type="molecule type" value="Genomic_DNA"/>
</dbReference>
<keyword evidence="2" id="KW-1185">Reference proteome</keyword>
<name>A0ACC2I5P4_9PLEO</name>
<comment type="caution">
    <text evidence="1">The sequence shown here is derived from an EMBL/GenBank/DDBJ whole genome shotgun (WGS) entry which is preliminary data.</text>
</comment>
<accession>A0ACC2I5P4</accession>
<evidence type="ECO:0000313" key="2">
    <source>
        <dbReference type="Proteomes" id="UP001153331"/>
    </source>
</evidence>
<gene>
    <name evidence="1" type="ORF">OPT61_g6878</name>
</gene>
<sequence>MPLQEALAEIDRLRPGAKLSYQALAKKHSCCRTTLARRHKHQVVPHTVKINNQRLLNPRDEVEVVEYIRGLTKRNMKPTRQMVMNFVAPLCCRAPSEAWVTRFLNRNSDLLINAYTTPMDSNRIHADSIDSYQLYFELLHSKMKEYNILPRDTYNMDEKGFAIGVSGRSKRIFDKALYQTKRFQKSLHDGNREWVSILVSVCADGSVLPPGVIYPAAGRAVQANWVAPIDPKKHDIFFTTSPTGWTNDDLGITWLEQVFERYTAPKARRRWRLLILDGHGSHVTKAFIDYCDAHKILLMIYPPHSTHTLQPLDVVCFAPLAKNYTKELDRHTQMNQGTLGINLSDFFDLFWPAWVTTFTKTLVETSFSATGIHPPNADVVLDKMKPPTPIEPATPPEQTAITAAPTAPNWLKAKALLRRTVGDKGSTQLGPLEQAIHQLHVQFELVQHELNSAKEELQRQKKKPKQQKVLPLYTRKIERQGGAVWWSPSSKAEADARDRANQAYQEQLEMEKATKRELQATKKLLKAKEDEEKRARRAMEKEERARLKAVKDAEIAERKAERERQKQARDASKSTQLPKQAKRKLPPAAGPRKKQNRGGVGGGSKPIAHERPPTPPPKLGRYNREITLPKKFW</sequence>
<reference evidence="1" key="1">
    <citation type="submission" date="2022-11" db="EMBL/GenBank/DDBJ databases">
        <title>Genome Sequence of Boeremia exigua.</title>
        <authorList>
            <person name="Buettner E."/>
        </authorList>
    </citation>
    <scope>NUCLEOTIDE SEQUENCE</scope>
    <source>
        <strain evidence="1">CU02</strain>
    </source>
</reference>
<dbReference type="Proteomes" id="UP001153331">
    <property type="component" value="Unassembled WGS sequence"/>
</dbReference>
<proteinExistence type="predicted"/>
<protein>
    <submittedName>
        <fullName evidence="1">Uncharacterized protein</fullName>
    </submittedName>
</protein>